<evidence type="ECO:0000256" key="6">
    <source>
        <dbReference type="ARBA" id="ARBA00023002"/>
    </source>
</evidence>
<evidence type="ECO:0000313" key="11">
    <source>
        <dbReference type="EMBL" id="XDQ27218.1"/>
    </source>
</evidence>
<dbReference type="AlphaFoldDB" id="A0AB39PDV1"/>
<dbReference type="Pfam" id="PF00111">
    <property type="entry name" value="Fer2"/>
    <property type="match status" value="1"/>
</dbReference>
<comment type="cofactor">
    <cofactor evidence="1">
        <name>FAD</name>
        <dbReference type="ChEBI" id="CHEBI:57692"/>
    </cofactor>
</comment>
<dbReference type="SUPFAM" id="SSF54292">
    <property type="entry name" value="2Fe-2S ferredoxin-like"/>
    <property type="match status" value="1"/>
</dbReference>
<dbReference type="InterPro" id="IPR017927">
    <property type="entry name" value="FAD-bd_FR_type"/>
</dbReference>
<reference evidence="11" key="1">
    <citation type="submission" date="2024-07" db="EMBL/GenBank/DDBJ databases">
        <authorList>
            <person name="Yu S.T."/>
        </authorList>
    </citation>
    <scope>NUCLEOTIDE SEQUENCE</scope>
    <source>
        <strain evidence="11">R21</strain>
    </source>
</reference>
<feature type="domain" description="2Fe-2S ferredoxin-type" evidence="9">
    <location>
        <begin position="322"/>
        <end position="404"/>
    </location>
</feature>
<evidence type="ECO:0000259" key="9">
    <source>
        <dbReference type="PROSITE" id="PS51085"/>
    </source>
</evidence>
<evidence type="ECO:0000256" key="1">
    <source>
        <dbReference type="ARBA" id="ARBA00001974"/>
    </source>
</evidence>
<keyword evidence="3" id="KW-0001">2Fe-2S</keyword>
<feature type="domain" description="FAD-binding FR-type" evidence="10">
    <location>
        <begin position="72"/>
        <end position="178"/>
    </location>
</feature>
<evidence type="ECO:0000256" key="2">
    <source>
        <dbReference type="ARBA" id="ARBA00022630"/>
    </source>
</evidence>
<keyword evidence="6" id="KW-0560">Oxidoreductase</keyword>
<sequence>MSASPNERLPLPLSLGLPLSLPLLLPLSLGLPSVVGEVVDRVGRRALAAAGWLTTPLAPDDYLALLDPLLSARHPAGRVVAVRPENRAAATVVIRPGRGWAGHRPGQYLPVGVEVAGAWHWRTYSLTSPPGTPGTPDGDLTITVKAEPWGRVSPHLVHRTTPGTVLRLGPAQGEFTLPEPLPPRMLMVTAGSGITPVMGMLRTLARRRFPAGGALDVVLLHSAPRPEECLFRSELNELEAGLPWLRVHERHTRAVGRITPRHIDLLCPDWRERATWACGPAGLLDTMEERWAGAGIADRLRVERFRLAPPAPAPGESGVPVGRVRFGRSGVEAEPAASTPLLEAGEEAGVRMPYGCRRGICFGCLVPLVDGRVRDLRTGEVHGEQGQLIQTCVNGAAAPLTLDI</sequence>
<organism evidence="11">
    <name type="scientific">Streptomyces sp. R21</name>
    <dbReference type="NCBI Taxonomy" id="3238627"/>
    <lineage>
        <taxon>Bacteria</taxon>
        <taxon>Bacillati</taxon>
        <taxon>Actinomycetota</taxon>
        <taxon>Actinomycetes</taxon>
        <taxon>Kitasatosporales</taxon>
        <taxon>Streptomycetaceae</taxon>
        <taxon>Streptomyces</taxon>
    </lineage>
</organism>
<dbReference type="CDD" id="cd06216">
    <property type="entry name" value="FNR_iron_sulfur_binding_2"/>
    <property type="match status" value="1"/>
</dbReference>
<keyword evidence="2" id="KW-0285">Flavoprotein</keyword>
<dbReference type="Gene3D" id="2.40.30.10">
    <property type="entry name" value="Translation factors"/>
    <property type="match status" value="1"/>
</dbReference>
<evidence type="ECO:0000259" key="10">
    <source>
        <dbReference type="PROSITE" id="PS51384"/>
    </source>
</evidence>
<dbReference type="Gene3D" id="3.10.20.30">
    <property type="match status" value="1"/>
</dbReference>
<dbReference type="EMBL" id="CP163435">
    <property type="protein sequence ID" value="XDQ27218.1"/>
    <property type="molecule type" value="Genomic_DNA"/>
</dbReference>
<dbReference type="InterPro" id="IPR001433">
    <property type="entry name" value="OxRdtase_FAD/NAD-bd"/>
</dbReference>
<proteinExistence type="predicted"/>
<evidence type="ECO:0000256" key="4">
    <source>
        <dbReference type="ARBA" id="ARBA00022723"/>
    </source>
</evidence>
<dbReference type="SUPFAM" id="SSF52343">
    <property type="entry name" value="Ferredoxin reductase-like, C-terminal NADP-linked domain"/>
    <property type="match status" value="1"/>
</dbReference>
<dbReference type="Gene3D" id="3.40.50.80">
    <property type="entry name" value="Nucleotide-binding domain of ferredoxin-NADP reductase (FNR) module"/>
    <property type="match status" value="1"/>
</dbReference>
<dbReference type="PROSITE" id="PS51384">
    <property type="entry name" value="FAD_FR"/>
    <property type="match status" value="1"/>
</dbReference>
<accession>A0AB39PDV1</accession>
<dbReference type="GO" id="GO:0046872">
    <property type="term" value="F:metal ion binding"/>
    <property type="evidence" value="ECO:0007669"/>
    <property type="project" value="UniProtKB-KW"/>
</dbReference>
<dbReference type="PANTHER" id="PTHR47354:SF6">
    <property type="entry name" value="NADH OXIDOREDUCTASE HCR"/>
    <property type="match status" value="1"/>
</dbReference>
<dbReference type="InterPro" id="IPR017938">
    <property type="entry name" value="Riboflavin_synthase-like_b-brl"/>
</dbReference>
<dbReference type="InterPro" id="IPR001041">
    <property type="entry name" value="2Fe-2S_ferredoxin-type"/>
</dbReference>
<dbReference type="GO" id="GO:0051537">
    <property type="term" value="F:2 iron, 2 sulfur cluster binding"/>
    <property type="evidence" value="ECO:0007669"/>
    <property type="project" value="UniProtKB-KW"/>
</dbReference>
<evidence type="ECO:0000256" key="7">
    <source>
        <dbReference type="ARBA" id="ARBA00023004"/>
    </source>
</evidence>
<dbReference type="InterPro" id="IPR012675">
    <property type="entry name" value="Beta-grasp_dom_sf"/>
</dbReference>
<evidence type="ECO:0000256" key="3">
    <source>
        <dbReference type="ARBA" id="ARBA00022714"/>
    </source>
</evidence>
<keyword evidence="4" id="KW-0479">Metal-binding</keyword>
<keyword evidence="7" id="KW-0408">Iron</keyword>
<dbReference type="PANTHER" id="PTHR47354">
    <property type="entry name" value="NADH OXIDOREDUCTASE HCR"/>
    <property type="match status" value="1"/>
</dbReference>
<protein>
    <submittedName>
        <fullName evidence="11">Ferredoxin reductase</fullName>
    </submittedName>
</protein>
<dbReference type="RefSeq" id="WP_369234474.1">
    <property type="nucleotide sequence ID" value="NZ_CP163435.1"/>
</dbReference>
<keyword evidence="5" id="KW-0274">FAD</keyword>
<gene>
    <name evidence="11" type="ORF">AB5J56_21995</name>
</gene>
<name>A0AB39PDV1_9ACTN</name>
<dbReference type="Pfam" id="PF00175">
    <property type="entry name" value="NAD_binding_1"/>
    <property type="match status" value="1"/>
</dbReference>
<evidence type="ECO:0000256" key="8">
    <source>
        <dbReference type="ARBA" id="ARBA00023014"/>
    </source>
</evidence>
<dbReference type="GO" id="GO:0016491">
    <property type="term" value="F:oxidoreductase activity"/>
    <property type="evidence" value="ECO:0007669"/>
    <property type="project" value="UniProtKB-KW"/>
</dbReference>
<dbReference type="CDD" id="cd00207">
    <property type="entry name" value="fer2"/>
    <property type="match status" value="1"/>
</dbReference>
<evidence type="ECO:0000256" key="5">
    <source>
        <dbReference type="ARBA" id="ARBA00022827"/>
    </source>
</evidence>
<keyword evidence="8" id="KW-0411">Iron-sulfur</keyword>
<dbReference type="InterPro" id="IPR050415">
    <property type="entry name" value="MRET"/>
</dbReference>
<dbReference type="InterPro" id="IPR036010">
    <property type="entry name" value="2Fe-2S_ferredoxin-like_sf"/>
</dbReference>
<dbReference type="PROSITE" id="PS51085">
    <property type="entry name" value="2FE2S_FER_2"/>
    <property type="match status" value="1"/>
</dbReference>
<dbReference type="InterPro" id="IPR039261">
    <property type="entry name" value="FNR_nucleotide-bd"/>
</dbReference>
<dbReference type="SUPFAM" id="SSF63380">
    <property type="entry name" value="Riboflavin synthase domain-like"/>
    <property type="match status" value="1"/>
</dbReference>